<organism evidence="4 5">
    <name type="scientific">Planctobacterium marinum</name>
    <dbReference type="NCBI Taxonomy" id="1631968"/>
    <lineage>
        <taxon>Bacteria</taxon>
        <taxon>Pseudomonadati</taxon>
        <taxon>Pseudomonadota</taxon>
        <taxon>Gammaproteobacteria</taxon>
        <taxon>Alteromonadales</taxon>
        <taxon>Alteromonadaceae</taxon>
        <taxon>Planctobacterium</taxon>
    </lineage>
</organism>
<dbReference type="SUPFAM" id="SSF53955">
    <property type="entry name" value="Lysozyme-like"/>
    <property type="match status" value="1"/>
</dbReference>
<dbReference type="InterPro" id="IPR008258">
    <property type="entry name" value="Transglycosylase_SLT_dom_1"/>
</dbReference>
<dbReference type="KEGG" id="pmaw:MACH26_18930"/>
<sequence>MAGLRMLYRVLFTLLIMGFACATLAYTAHSKGAVKDMVVDEAMRQGFDPALALALAKTESDFDNMAVSHAGAIGVMQIMPATAEREFGVSRHRLYDPKLNISLGIQFLKHLIDVYDGRIDIALSHYNGGSAVRRKDGSLQVIPATRDYVFKVQKQRREYAYLSDFTQLPEVDIAPVASVAANKQTSYSTNRMTYAQQLALDDFGDNGAISSPKSNLYVRFDRDLTQSSDPNLVRIAALQAIRQHNLSRGMLRGFKVSHQDSAVPVSNKQLMGHQQPLQAQSQGASAKQKQVAQWESIFN</sequence>
<keyword evidence="2" id="KW-0732">Signal</keyword>
<dbReference type="PANTHER" id="PTHR37423:SF2">
    <property type="entry name" value="MEMBRANE-BOUND LYTIC MUREIN TRANSGLYCOSYLASE C"/>
    <property type="match status" value="1"/>
</dbReference>
<dbReference type="EMBL" id="AP027272">
    <property type="protein sequence ID" value="BDX06372.1"/>
    <property type="molecule type" value="Genomic_DNA"/>
</dbReference>
<dbReference type="Pfam" id="PF01464">
    <property type="entry name" value="SLT"/>
    <property type="match status" value="1"/>
</dbReference>
<feature type="domain" description="Transglycosylase SLT" evidence="3">
    <location>
        <begin position="41"/>
        <end position="136"/>
    </location>
</feature>
<dbReference type="RefSeq" id="WP_338292392.1">
    <property type="nucleotide sequence ID" value="NZ_AP027272.1"/>
</dbReference>
<name>A0AA48HPM1_9ALTE</name>
<keyword evidence="5" id="KW-1185">Reference proteome</keyword>
<comment type="similarity">
    <text evidence="1">Belongs to the transglycosylase Slt family.</text>
</comment>
<dbReference type="Gene3D" id="1.10.530.10">
    <property type="match status" value="1"/>
</dbReference>
<evidence type="ECO:0000256" key="1">
    <source>
        <dbReference type="ARBA" id="ARBA00007734"/>
    </source>
</evidence>
<dbReference type="AlphaFoldDB" id="A0AA48HPM1"/>
<dbReference type="InterPro" id="IPR023346">
    <property type="entry name" value="Lysozyme-like_dom_sf"/>
</dbReference>
<feature type="signal peptide" evidence="2">
    <location>
        <begin position="1"/>
        <end position="25"/>
    </location>
</feature>
<feature type="chain" id="PRO_5041316538" description="Transglycosylase SLT domain-containing protein" evidence="2">
    <location>
        <begin position="26"/>
        <end position="299"/>
    </location>
</feature>
<dbReference type="CDD" id="cd16896">
    <property type="entry name" value="LT_Slt70-like"/>
    <property type="match status" value="1"/>
</dbReference>
<evidence type="ECO:0000313" key="5">
    <source>
        <dbReference type="Proteomes" id="UP001333710"/>
    </source>
</evidence>
<accession>A0AA48HPM1</accession>
<evidence type="ECO:0000313" key="4">
    <source>
        <dbReference type="EMBL" id="BDX06372.1"/>
    </source>
</evidence>
<dbReference type="Proteomes" id="UP001333710">
    <property type="component" value="Chromosome"/>
</dbReference>
<evidence type="ECO:0000259" key="3">
    <source>
        <dbReference type="Pfam" id="PF01464"/>
    </source>
</evidence>
<gene>
    <name evidence="4" type="ORF">MACH26_18930</name>
</gene>
<evidence type="ECO:0000256" key="2">
    <source>
        <dbReference type="SAM" id="SignalP"/>
    </source>
</evidence>
<protein>
    <recommendedName>
        <fullName evidence="3">Transglycosylase SLT domain-containing protein</fullName>
    </recommendedName>
</protein>
<dbReference type="PANTHER" id="PTHR37423">
    <property type="entry name" value="SOLUBLE LYTIC MUREIN TRANSGLYCOSYLASE-RELATED"/>
    <property type="match status" value="1"/>
</dbReference>
<dbReference type="PROSITE" id="PS51257">
    <property type="entry name" value="PROKAR_LIPOPROTEIN"/>
    <property type="match status" value="1"/>
</dbReference>
<reference evidence="4" key="1">
    <citation type="submission" date="2023-01" db="EMBL/GenBank/DDBJ databases">
        <title>Complete genome sequence of Planctobacterium marinum strain Dej080120_11.</title>
        <authorList>
            <person name="Ueki S."/>
            <person name="Maruyama F."/>
        </authorList>
    </citation>
    <scope>NUCLEOTIDE SEQUENCE</scope>
    <source>
        <strain evidence="4">Dej080120_11</strain>
    </source>
</reference>
<proteinExistence type="inferred from homology"/>